<sequence length="253" mass="28007">MEPNTYPLRSVNNTIYAALGDRWYDADDDPVALLRAESRLLNPWVARTIEEQTLGAAPRTVLDVGCGAGFLANYLAARGHRVTGLDTAAEALDVARTHDSTRTVSYRHGDANALPFADGAFDAVCAMDFLEHVTDPGRVIAEMSRVLAPGGIFVFHTFNRNPLAWLVIIKGVEWFVQNTPKDMHVLHLFHKPADLEKTCRAHGMDSVRFVGSRPRLGRAFWNMLRTGVVAPDFTFTFTRSTLLAYAGHARRVG</sequence>
<dbReference type="InterPro" id="IPR010233">
    <property type="entry name" value="UbiG_MeTrfase"/>
</dbReference>
<dbReference type="Pfam" id="PF08241">
    <property type="entry name" value="Methyltransf_11"/>
    <property type="match status" value="1"/>
</dbReference>
<evidence type="ECO:0000256" key="4">
    <source>
        <dbReference type="ARBA" id="ARBA00022691"/>
    </source>
</evidence>
<name>A0ABZ2LUP2_9BACT</name>
<dbReference type="CDD" id="cd02440">
    <property type="entry name" value="AdoMet_MTases"/>
    <property type="match status" value="1"/>
</dbReference>
<evidence type="ECO:0000259" key="5">
    <source>
        <dbReference type="Pfam" id="PF08241"/>
    </source>
</evidence>
<evidence type="ECO:0000313" key="6">
    <source>
        <dbReference type="EMBL" id="WXB13516.1"/>
    </source>
</evidence>
<keyword evidence="2 6" id="KW-0808">Transferase</keyword>
<dbReference type="EC" id="2.1.1.222" evidence="6"/>
<keyword evidence="4" id="KW-0949">S-adenosyl-L-methionine</keyword>
<reference evidence="6 7" key="1">
    <citation type="submission" date="2021-12" db="EMBL/GenBank/DDBJ databases">
        <title>Discovery of the Pendulisporaceae a myxobacterial family with distinct sporulation behavior and unique specialized metabolism.</title>
        <authorList>
            <person name="Garcia R."/>
            <person name="Popoff A."/>
            <person name="Bader C.D."/>
            <person name="Loehr J."/>
            <person name="Walesch S."/>
            <person name="Walt C."/>
            <person name="Boldt J."/>
            <person name="Bunk B."/>
            <person name="Haeckl F.J.F.P.J."/>
            <person name="Gunesch A.P."/>
            <person name="Birkelbach J."/>
            <person name="Nuebel U."/>
            <person name="Pietschmann T."/>
            <person name="Bach T."/>
            <person name="Mueller R."/>
        </authorList>
    </citation>
    <scope>NUCLEOTIDE SEQUENCE [LARGE SCALE GENOMIC DNA]</scope>
    <source>
        <strain evidence="6 7">MSr11954</strain>
    </source>
</reference>
<dbReference type="SUPFAM" id="SSF53335">
    <property type="entry name" value="S-adenosyl-L-methionine-dependent methyltransferases"/>
    <property type="match status" value="1"/>
</dbReference>
<organism evidence="6 7">
    <name type="scientific">Pendulispora albinea</name>
    <dbReference type="NCBI Taxonomy" id="2741071"/>
    <lineage>
        <taxon>Bacteria</taxon>
        <taxon>Pseudomonadati</taxon>
        <taxon>Myxococcota</taxon>
        <taxon>Myxococcia</taxon>
        <taxon>Myxococcales</taxon>
        <taxon>Sorangiineae</taxon>
        <taxon>Pendulisporaceae</taxon>
        <taxon>Pendulispora</taxon>
    </lineage>
</organism>
<dbReference type="InterPro" id="IPR029063">
    <property type="entry name" value="SAM-dependent_MTases_sf"/>
</dbReference>
<dbReference type="NCBIfam" id="TIGR01983">
    <property type="entry name" value="UbiG"/>
    <property type="match status" value="1"/>
</dbReference>
<keyword evidence="7" id="KW-1185">Reference proteome</keyword>
<dbReference type="InterPro" id="IPR013216">
    <property type="entry name" value="Methyltransf_11"/>
</dbReference>
<feature type="domain" description="Methyltransferase type 11" evidence="5">
    <location>
        <begin position="62"/>
        <end position="155"/>
    </location>
</feature>
<keyword evidence="3" id="KW-0831">Ubiquinone biosynthesis</keyword>
<accession>A0ABZ2LUP2</accession>
<dbReference type="PANTHER" id="PTHR43464">
    <property type="entry name" value="METHYLTRANSFERASE"/>
    <property type="match status" value="1"/>
</dbReference>
<dbReference type="GO" id="GO:0102208">
    <property type="term" value="F:2-polyprenyl-6-hydroxyphenol methylase activity"/>
    <property type="evidence" value="ECO:0007669"/>
    <property type="project" value="UniProtKB-EC"/>
</dbReference>
<dbReference type="EMBL" id="CP089984">
    <property type="protein sequence ID" value="WXB13516.1"/>
    <property type="molecule type" value="Genomic_DNA"/>
</dbReference>
<evidence type="ECO:0000256" key="2">
    <source>
        <dbReference type="ARBA" id="ARBA00022679"/>
    </source>
</evidence>
<dbReference type="EC" id="2.1.1.64" evidence="6"/>
<gene>
    <name evidence="6" type="primary">ubiG</name>
    <name evidence="6" type="ORF">LZC94_37445</name>
</gene>
<proteinExistence type="predicted"/>
<dbReference type="GO" id="GO:0061542">
    <property type="term" value="F:3-demethylubiquinol 3-O-methyltransferase activity"/>
    <property type="evidence" value="ECO:0007669"/>
    <property type="project" value="UniProtKB-EC"/>
</dbReference>
<dbReference type="Proteomes" id="UP001370348">
    <property type="component" value="Chromosome"/>
</dbReference>
<dbReference type="PANTHER" id="PTHR43464:SF19">
    <property type="entry name" value="UBIQUINONE BIOSYNTHESIS O-METHYLTRANSFERASE, MITOCHONDRIAL"/>
    <property type="match status" value="1"/>
</dbReference>
<dbReference type="GO" id="GO:0032259">
    <property type="term" value="P:methylation"/>
    <property type="evidence" value="ECO:0007669"/>
    <property type="project" value="UniProtKB-KW"/>
</dbReference>
<dbReference type="RefSeq" id="WP_394823128.1">
    <property type="nucleotide sequence ID" value="NZ_CP089984.1"/>
</dbReference>
<keyword evidence="1 6" id="KW-0489">Methyltransferase</keyword>
<protein>
    <submittedName>
        <fullName evidence="6">Bifunctional 2-polyprenyl-6-hydroxyphenol methylase/3-demethylubiquinol 3-O-methyltransferase UbiG</fullName>
        <ecNumber evidence="6">2.1.1.222</ecNumber>
        <ecNumber evidence="6">2.1.1.64</ecNumber>
    </submittedName>
</protein>
<evidence type="ECO:0000313" key="7">
    <source>
        <dbReference type="Proteomes" id="UP001370348"/>
    </source>
</evidence>
<evidence type="ECO:0000256" key="1">
    <source>
        <dbReference type="ARBA" id="ARBA00022603"/>
    </source>
</evidence>
<dbReference type="Gene3D" id="3.40.50.150">
    <property type="entry name" value="Vaccinia Virus protein VP39"/>
    <property type="match status" value="1"/>
</dbReference>
<evidence type="ECO:0000256" key="3">
    <source>
        <dbReference type="ARBA" id="ARBA00022688"/>
    </source>
</evidence>